<reference evidence="7" key="1">
    <citation type="journal article" date="2019" name="Int. J. Syst. Evol. Microbiol.">
        <title>The Global Catalogue of Microorganisms (GCM) 10K type strain sequencing project: providing services to taxonomists for standard genome sequencing and annotation.</title>
        <authorList>
            <consortium name="The Broad Institute Genomics Platform"/>
            <consortium name="The Broad Institute Genome Sequencing Center for Infectious Disease"/>
            <person name="Wu L."/>
            <person name="Ma J."/>
        </authorList>
    </citation>
    <scope>NUCLEOTIDE SEQUENCE [LARGE SCALE GENOMIC DNA]</scope>
    <source>
        <strain evidence="7">JCM 3369</strain>
    </source>
</reference>
<evidence type="ECO:0000256" key="4">
    <source>
        <dbReference type="ARBA" id="ARBA00025742"/>
    </source>
</evidence>
<dbReference type="PANTHER" id="PTHR42988">
    <property type="entry name" value="PHOSPHOHYDROLASE"/>
    <property type="match status" value="1"/>
</dbReference>
<name>A0ABW2CLV0_9ACTN</name>
<accession>A0ABW2CLV0</accession>
<dbReference type="Gene3D" id="3.60.21.10">
    <property type="match status" value="1"/>
</dbReference>
<keyword evidence="7" id="KW-1185">Reference proteome</keyword>
<evidence type="ECO:0000259" key="5">
    <source>
        <dbReference type="Pfam" id="PF00149"/>
    </source>
</evidence>
<sequence length="249" mass="26537">MLVLTQLSDLHLDGGERRAARAERIMDHLNGLAAPLDAVLVTGDIADHGAPEEYEQALKVLSSPYPVLTCPGNHDARGPYGRVLLGRESGGDAAPVNTAHRIGGAVFALCDSTVPGEDRGFLADETLAWLDAVLAAEPAAPAFVCFHHPPVPLHAPYVDPIRQFGEERLAAVIARHPQVAALLCGHAHTAAATSFAGRPLLVAPGVVSRLVFPWREGEGEPVDYEAPPAVAFHVLHDDQRLVTHYRALP</sequence>
<dbReference type="InterPro" id="IPR029052">
    <property type="entry name" value="Metallo-depent_PP-like"/>
</dbReference>
<dbReference type="RefSeq" id="WP_378063407.1">
    <property type="nucleotide sequence ID" value="NZ_JBHSXS010000010.1"/>
</dbReference>
<feature type="domain" description="Calcineurin-like phosphoesterase" evidence="5">
    <location>
        <begin position="4"/>
        <end position="189"/>
    </location>
</feature>
<evidence type="ECO:0000313" key="7">
    <source>
        <dbReference type="Proteomes" id="UP001596380"/>
    </source>
</evidence>
<gene>
    <name evidence="6" type="ORF">ACFQKB_19310</name>
</gene>
<organism evidence="6 7">
    <name type="scientific">Actinomadura yumaensis</name>
    <dbReference type="NCBI Taxonomy" id="111807"/>
    <lineage>
        <taxon>Bacteria</taxon>
        <taxon>Bacillati</taxon>
        <taxon>Actinomycetota</taxon>
        <taxon>Actinomycetes</taxon>
        <taxon>Streptosporangiales</taxon>
        <taxon>Thermomonosporaceae</taxon>
        <taxon>Actinomadura</taxon>
    </lineage>
</organism>
<comment type="caution">
    <text evidence="6">The sequence shown here is derived from an EMBL/GenBank/DDBJ whole genome shotgun (WGS) entry which is preliminary data.</text>
</comment>
<dbReference type="Proteomes" id="UP001596380">
    <property type="component" value="Unassembled WGS sequence"/>
</dbReference>
<evidence type="ECO:0000256" key="1">
    <source>
        <dbReference type="ARBA" id="ARBA00022723"/>
    </source>
</evidence>
<proteinExistence type="inferred from homology"/>
<evidence type="ECO:0000256" key="3">
    <source>
        <dbReference type="ARBA" id="ARBA00023004"/>
    </source>
</evidence>
<dbReference type="SUPFAM" id="SSF56300">
    <property type="entry name" value="Metallo-dependent phosphatases"/>
    <property type="match status" value="1"/>
</dbReference>
<protein>
    <submittedName>
        <fullName evidence="6">Metallophosphoesterase</fullName>
    </submittedName>
</protein>
<dbReference type="PANTHER" id="PTHR42988:SF2">
    <property type="entry name" value="CYCLIC NUCLEOTIDE PHOSPHODIESTERASE CBUA0032-RELATED"/>
    <property type="match status" value="1"/>
</dbReference>
<dbReference type="Pfam" id="PF00149">
    <property type="entry name" value="Metallophos"/>
    <property type="match status" value="1"/>
</dbReference>
<evidence type="ECO:0000313" key="6">
    <source>
        <dbReference type="EMBL" id="MFC6881910.1"/>
    </source>
</evidence>
<evidence type="ECO:0000256" key="2">
    <source>
        <dbReference type="ARBA" id="ARBA00022801"/>
    </source>
</evidence>
<dbReference type="EMBL" id="JBHSXS010000010">
    <property type="protein sequence ID" value="MFC6881910.1"/>
    <property type="molecule type" value="Genomic_DNA"/>
</dbReference>
<keyword evidence="2" id="KW-0378">Hydrolase</keyword>
<dbReference type="InterPro" id="IPR050884">
    <property type="entry name" value="CNP_phosphodiesterase-III"/>
</dbReference>
<keyword evidence="1" id="KW-0479">Metal-binding</keyword>
<keyword evidence="3" id="KW-0408">Iron</keyword>
<dbReference type="InterPro" id="IPR004843">
    <property type="entry name" value="Calcineurin-like_PHP"/>
</dbReference>
<comment type="similarity">
    <text evidence="4">Belongs to the cyclic nucleotide phosphodiesterase class-III family.</text>
</comment>